<accession>A0A1M6RUU9</accession>
<keyword evidence="3" id="KW-0460">Magnesium</keyword>
<dbReference type="PANTHER" id="PTHR16222">
    <property type="entry name" value="ADP-RIBOSYLGLYCOHYDROLASE"/>
    <property type="match status" value="1"/>
</dbReference>
<evidence type="ECO:0000313" key="5">
    <source>
        <dbReference type="Proteomes" id="UP000185812"/>
    </source>
</evidence>
<evidence type="ECO:0000256" key="3">
    <source>
        <dbReference type="PIRSR" id="PIRSR605502-1"/>
    </source>
</evidence>
<dbReference type="OrthoDB" id="9798107at2"/>
<comment type="cofactor">
    <cofactor evidence="3">
        <name>Mg(2+)</name>
        <dbReference type="ChEBI" id="CHEBI:18420"/>
    </cofactor>
    <text evidence="3">Binds 2 magnesium ions per subunit.</text>
</comment>
<reference evidence="5" key="1">
    <citation type="submission" date="2016-11" db="EMBL/GenBank/DDBJ databases">
        <authorList>
            <person name="Varghese N."/>
            <person name="Submissions S."/>
        </authorList>
    </citation>
    <scope>NUCLEOTIDE SEQUENCE [LARGE SCALE GENOMIC DNA]</scope>
    <source>
        <strain evidence="5">DSM 22212</strain>
    </source>
</reference>
<keyword evidence="3" id="KW-0479">Metal-binding</keyword>
<dbReference type="GO" id="GO:0016787">
    <property type="term" value="F:hydrolase activity"/>
    <property type="evidence" value="ECO:0007669"/>
    <property type="project" value="UniProtKB-KW"/>
</dbReference>
<protein>
    <submittedName>
        <fullName evidence="4">ADP-ribosylglycohydrolase</fullName>
    </submittedName>
</protein>
<dbReference type="InterPro" id="IPR005502">
    <property type="entry name" value="Ribosyl_crysJ1"/>
</dbReference>
<evidence type="ECO:0000313" key="4">
    <source>
        <dbReference type="EMBL" id="SHK36189.1"/>
    </source>
</evidence>
<sequence>MTEDRMLGALLGTAVGDALGMPVEGLSHTNVRTYYRGIKQYEPDRHRRDLAAGQWTDDTQFTFALTEALTEWLHATDHPAHFDRTLAEQLTVAYVALRPRARRWGPTSRTAIERLAQGIPWTKAGDATHPSNGAAMRAAPLGLWWATVAVSFDQALTFLQAVLGLTHRHPTALVAGIGQAFAVAEVLRTPPEAFAPMVFWQRLLKVVQQAEAALGDASAACSRRLQLLSDHLHDFPLDLQDLCHGTSARADESWPFAVAMFARNPDLLEATLLSAINVGGDADTIGAMVGALLGARHGWHAFPEAWRRELEAADHLEATARAFLQALHAVPLSQNALPDPEQNVE</sequence>
<feature type="binding site" evidence="3">
    <location>
        <position position="56"/>
    </location>
    <ligand>
        <name>Mg(2+)</name>
        <dbReference type="ChEBI" id="CHEBI:18420"/>
        <label>1</label>
    </ligand>
</feature>
<dbReference type="Pfam" id="PF03747">
    <property type="entry name" value="ADP_ribosyl_GH"/>
    <property type="match status" value="1"/>
</dbReference>
<dbReference type="GO" id="GO:0046872">
    <property type="term" value="F:metal ion binding"/>
    <property type="evidence" value="ECO:0007669"/>
    <property type="project" value="UniProtKB-KW"/>
</dbReference>
<feature type="binding site" evidence="3">
    <location>
        <position position="283"/>
    </location>
    <ligand>
        <name>Mg(2+)</name>
        <dbReference type="ChEBI" id="CHEBI:18420"/>
        <label>1</label>
    </ligand>
</feature>
<dbReference type="EMBL" id="FRAU01000002">
    <property type="protein sequence ID" value="SHK36189.1"/>
    <property type="molecule type" value="Genomic_DNA"/>
</dbReference>
<dbReference type="PANTHER" id="PTHR16222:SF24">
    <property type="entry name" value="ADP-RIBOSYLHYDROLASE ARH3"/>
    <property type="match status" value="1"/>
</dbReference>
<dbReference type="Gene3D" id="1.10.4080.10">
    <property type="entry name" value="ADP-ribosylation/Crystallin J1"/>
    <property type="match status" value="1"/>
</dbReference>
<dbReference type="AlphaFoldDB" id="A0A1M6RUU9"/>
<feature type="binding site" evidence="3">
    <location>
        <position position="281"/>
    </location>
    <ligand>
        <name>Mg(2+)</name>
        <dbReference type="ChEBI" id="CHEBI:18420"/>
        <label>1</label>
    </ligand>
</feature>
<dbReference type="SUPFAM" id="SSF101478">
    <property type="entry name" value="ADP-ribosylglycohydrolase"/>
    <property type="match status" value="1"/>
</dbReference>
<dbReference type="RefSeq" id="WP_072714823.1">
    <property type="nucleotide sequence ID" value="NZ_FRAU01000002.1"/>
</dbReference>
<feature type="binding site" evidence="3">
    <location>
        <position position="57"/>
    </location>
    <ligand>
        <name>Mg(2+)</name>
        <dbReference type="ChEBI" id="CHEBI:18420"/>
        <label>1</label>
    </ligand>
</feature>
<feature type="binding site" evidence="3">
    <location>
        <position position="58"/>
    </location>
    <ligand>
        <name>Mg(2+)</name>
        <dbReference type="ChEBI" id="CHEBI:18420"/>
        <label>1</label>
    </ligand>
</feature>
<proteinExistence type="inferred from homology"/>
<dbReference type="InterPro" id="IPR050792">
    <property type="entry name" value="ADP-ribosylglycohydrolase"/>
</dbReference>
<dbReference type="STRING" id="633813.SAMN04488087_0969"/>
<feature type="binding site" evidence="3">
    <location>
        <position position="284"/>
    </location>
    <ligand>
        <name>Mg(2+)</name>
        <dbReference type="ChEBI" id="CHEBI:18420"/>
        <label>1</label>
    </ligand>
</feature>
<gene>
    <name evidence="4" type="ORF">SAMN04488087_0969</name>
</gene>
<organism evidence="4 5">
    <name type="scientific">Rhodothermus profundi</name>
    <dbReference type="NCBI Taxonomy" id="633813"/>
    <lineage>
        <taxon>Bacteria</taxon>
        <taxon>Pseudomonadati</taxon>
        <taxon>Rhodothermota</taxon>
        <taxon>Rhodothermia</taxon>
        <taxon>Rhodothermales</taxon>
        <taxon>Rhodothermaceae</taxon>
        <taxon>Rhodothermus</taxon>
    </lineage>
</organism>
<evidence type="ECO:0000256" key="1">
    <source>
        <dbReference type="ARBA" id="ARBA00010702"/>
    </source>
</evidence>
<keyword evidence="2 4" id="KW-0378">Hydrolase</keyword>
<comment type="similarity">
    <text evidence="1">Belongs to the ADP-ribosylglycohydrolase family.</text>
</comment>
<dbReference type="InterPro" id="IPR036705">
    <property type="entry name" value="Ribosyl_crysJ1_sf"/>
</dbReference>
<keyword evidence="5" id="KW-1185">Reference proteome</keyword>
<name>A0A1M6RUU9_9BACT</name>
<dbReference type="Proteomes" id="UP000185812">
    <property type="component" value="Unassembled WGS sequence"/>
</dbReference>
<evidence type="ECO:0000256" key="2">
    <source>
        <dbReference type="ARBA" id="ARBA00022801"/>
    </source>
</evidence>